<proteinExistence type="predicted"/>
<dbReference type="PROSITE" id="PS50114">
    <property type="entry name" value="GATA_ZN_FINGER_2"/>
    <property type="match status" value="4"/>
</dbReference>
<dbReference type="CDD" id="cd00202">
    <property type="entry name" value="ZnF_GATA"/>
    <property type="match status" value="4"/>
</dbReference>
<comment type="subcellular location">
    <subcellularLocation>
        <location evidence="1">Nucleus</location>
    </subcellularLocation>
</comment>
<evidence type="ECO:0000313" key="10">
    <source>
        <dbReference type="Proteomes" id="UP000054988"/>
    </source>
</evidence>
<feature type="compositionally biased region" description="Low complexity" evidence="7">
    <location>
        <begin position="536"/>
        <end position="548"/>
    </location>
</feature>
<accession>A0A0W0F168</accession>
<dbReference type="PANTHER" id="PTHR10071">
    <property type="entry name" value="TRANSCRIPTION FACTOR GATA FAMILY MEMBER"/>
    <property type="match status" value="1"/>
</dbReference>
<dbReference type="GO" id="GO:0045944">
    <property type="term" value="P:positive regulation of transcription by RNA polymerase II"/>
    <property type="evidence" value="ECO:0007669"/>
    <property type="project" value="TreeGrafter"/>
</dbReference>
<name>A0A0W0F168_MONRR</name>
<keyword evidence="2" id="KW-0479">Metal-binding</keyword>
<dbReference type="InterPro" id="IPR013088">
    <property type="entry name" value="Znf_NHR/GATA"/>
</dbReference>
<keyword evidence="5" id="KW-0539">Nucleus</keyword>
<dbReference type="Proteomes" id="UP000054988">
    <property type="component" value="Unassembled WGS sequence"/>
</dbReference>
<feature type="domain" description="GATA-type" evidence="8">
    <location>
        <begin position="299"/>
        <end position="356"/>
    </location>
</feature>
<evidence type="ECO:0000256" key="2">
    <source>
        <dbReference type="ARBA" id="ARBA00022723"/>
    </source>
</evidence>
<feature type="compositionally biased region" description="Low complexity" evidence="7">
    <location>
        <begin position="274"/>
        <end position="286"/>
    </location>
</feature>
<dbReference type="PANTHER" id="PTHR10071:SF281">
    <property type="entry name" value="BOX A-BINDING FACTOR-RELATED"/>
    <property type="match status" value="1"/>
</dbReference>
<feature type="compositionally biased region" description="Polar residues" evidence="7">
    <location>
        <begin position="417"/>
        <end position="427"/>
    </location>
</feature>
<gene>
    <name evidence="9" type="ORF">WG66_17353</name>
</gene>
<dbReference type="PROSITE" id="PS00344">
    <property type="entry name" value="GATA_ZN_FINGER_1"/>
    <property type="match status" value="2"/>
</dbReference>
<feature type="region of interest" description="Disordered" evidence="7">
    <location>
        <begin position="518"/>
        <end position="550"/>
    </location>
</feature>
<dbReference type="eggNOG" id="KOG1601">
    <property type="taxonomic scope" value="Eukaryota"/>
</dbReference>
<dbReference type="Pfam" id="PF00320">
    <property type="entry name" value="GATA"/>
    <property type="match status" value="4"/>
</dbReference>
<evidence type="ECO:0000256" key="3">
    <source>
        <dbReference type="ARBA" id="ARBA00022771"/>
    </source>
</evidence>
<feature type="region of interest" description="Disordered" evidence="7">
    <location>
        <begin position="395"/>
        <end position="427"/>
    </location>
</feature>
<dbReference type="Gene3D" id="3.30.50.10">
    <property type="entry name" value="Erythroid Transcription Factor GATA-1, subunit A"/>
    <property type="match status" value="4"/>
</dbReference>
<evidence type="ECO:0000256" key="4">
    <source>
        <dbReference type="ARBA" id="ARBA00022833"/>
    </source>
</evidence>
<dbReference type="GO" id="GO:0000122">
    <property type="term" value="P:negative regulation of transcription by RNA polymerase II"/>
    <property type="evidence" value="ECO:0007669"/>
    <property type="project" value="TreeGrafter"/>
</dbReference>
<keyword evidence="4" id="KW-0862">Zinc</keyword>
<feature type="domain" description="GATA-type" evidence="8">
    <location>
        <begin position="359"/>
        <end position="399"/>
    </location>
</feature>
<dbReference type="InterPro" id="IPR039355">
    <property type="entry name" value="Transcription_factor_GATA"/>
</dbReference>
<evidence type="ECO:0000313" key="9">
    <source>
        <dbReference type="EMBL" id="KTB30061.1"/>
    </source>
</evidence>
<evidence type="ECO:0000256" key="5">
    <source>
        <dbReference type="ARBA" id="ARBA00023242"/>
    </source>
</evidence>
<dbReference type="SUPFAM" id="SSF57716">
    <property type="entry name" value="Glucocorticoid receptor-like (DNA-binding domain)"/>
    <property type="match status" value="4"/>
</dbReference>
<evidence type="ECO:0000259" key="8">
    <source>
        <dbReference type="PROSITE" id="PS50114"/>
    </source>
</evidence>
<feature type="compositionally biased region" description="Basic and acidic residues" evidence="7">
    <location>
        <begin position="287"/>
        <end position="298"/>
    </location>
</feature>
<feature type="domain" description="GATA-type" evidence="8">
    <location>
        <begin position="73"/>
        <end position="115"/>
    </location>
</feature>
<dbReference type="GO" id="GO:0005634">
    <property type="term" value="C:nucleus"/>
    <property type="evidence" value="ECO:0007669"/>
    <property type="project" value="UniProtKB-SubCell"/>
</dbReference>
<evidence type="ECO:0000256" key="6">
    <source>
        <dbReference type="PROSITE-ProRule" id="PRU00094"/>
    </source>
</evidence>
<dbReference type="GO" id="GO:0008270">
    <property type="term" value="F:zinc ion binding"/>
    <property type="evidence" value="ECO:0007669"/>
    <property type="project" value="UniProtKB-KW"/>
</dbReference>
<feature type="compositionally biased region" description="Acidic residues" evidence="7">
    <location>
        <begin position="134"/>
        <end position="143"/>
    </location>
</feature>
<keyword evidence="3 6" id="KW-0863">Zinc-finger</keyword>
<dbReference type="GO" id="GO:0000978">
    <property type="term" value="F:RNA polymerase II cis-regulatory region sequence-specific DNA binding"/>
    <property type="evidence" value="ECO:0007669"/>
    <property type="project" value="TreeGrafter"/>
</dbReference>
<organism evidence="9 10">
    <name type="scientific">Moniliophthora roreri</name>
    <name type="common">Frosty pod rot fungus</name>
    <name type="synonym">Monilia roreri</name>
    <dbReference type="NCBI Taxonomy" id="221103"/>
    <lineage>
        <taxon>Eukaryota</taxon>
        <taxon>Fungi</taxon>
        <taxon>Dikarya</taxon>
        <taxon>Basidiomycota</taxon>
        <taxon>Agaricomycotina</taxon>
        <taxon>Agaricomycetes</taxon>
        <taxon>Agaricomycetidae</taxon>
        <taxon>Agaricales</taxon>
        <taxon>Marasmiineae</taxon>
        <taxon>Marasmiaceae</taxon>
        <taxon>Moniliophthora</taxon>
    </lineage>
</organism>
<evidence type="ECO:0000256" key="7">
    <source>
        <dbReference type="SAM" id="MobiDB-lite"/>
    </source>
</evidence>
<feature type="region of interest" description="Disordered" evidence="7">
    <location>
        <begin position="270"/>
        <end position="298"/>
    </location>
</feature>
<protein>
    <recommendedName>
        <fullName evidence="8">GATA-type domain-containing protein</fullName>
    </recommendedName>
</protein>
<comment type="caution">
    <text evidence="9">The sequence shown here is derived from an EMBL/GenBank/DDBJ whole genome shotgun (WGS) entry which is preliminary data.</text>
</comment>
<sequence>MPKDTQPAPPARICFNCHTTESPEWRPSKLNAGERLCNSCGLYERKHQQPRPVQVQQNYLTTSKRSATVGKFKSCFVCHTTSDSSKWRRSTLNPGQILCNKCGLHERIHNRARPVHRSEGASSNGHAPPIDGKGEEDDSDGADVDGPPSQILHHQVPTSDSRSTPAKPLHNFPAQISMAYSSDRTTSSSEQDLAGVLDPRLTEEGQAHPRLYDMLEDAKTALRSGRIQDAEILIDRVMERAAEHLYFFNNSEHERLKMLPAVARKLNGKFASAPHTPDTPNTPTETEQSKDKDKDKDKDSSVQACFHCKTTQTPLWRVSKLPSHFGEKLCNRCGLYEKVHKQLPSLTPKPPKVPFKDEDQPDQCCFHCKTSTTPMWRASKLHPGERVCNRCGLQESSHGRLPQDQSPSVPRLRNRKPSSQSTTPTARQILTRKTEPLSKPISQSIAPTARQLLSRKYEGHRVDPPILIIHKTSSIRSSLQKDDICDSDDTEHELQMYGGAPGTIGHVSRIEALWGRPNLPPRRMSIRGPLARHGSESSTSSDSDSSSTSRRHHLALLELMTNAKLALGSGNSDGAVTCIDAAMDEIRQELSTDQ</sequence>
<dbReference type="InterPro" id="IPR000679">
    <property type="entry name" value="Znf_GATA"/>
</dbReference>
<feature type="region of interest" description="Disordered" evidence="7">
    <location>
        <begin position="113"/>
        <end position="170"/>
    </location>
</feature>
<reference evidence="9 10" key="1">
    <citation type="submission" date="2015-12" db="EMBL/GenBank/DDBJ databases">
        <title>Draft genome sequence of Moniliophthora roreri, the causal agent of frosty pod rot of cacao.</title>
        <authorList>
            <person name="Aime M.C."/>
            <person name="Diaz-Valderrama J.R."/>
            <person name="Kijpornyongpan T."/>
            <person name="Phillips-Mora W."/>
        </authorList>
    </citation>
    <scope>NUCLEOTIDE SEQUENCE [LARGE SCALE GENOMIC DNA]</scope>
    <source>
        <strain evidence="9 10">MCA 2952</strain>
    </source>
</reference>
<feature type="domain" description="GATA-type" evidence="8">
    <location>
        <begin position="8"/>
        <end position="65"/>
    </location>
</feature>
<evidence type="ECO:0000256" key="1">
    <source>
        <dbReference type="ARBA" id="ARBA00004123"/>
    </source>
</evidence>
<dbReference type="AlphaFoldDB" id="A0A0W0F168"/>
<dbReference type="GO" id="GO:0000981">
    <property type="term" value="F:DNA-binding transcription factor activity, RNA polymerase II-specific"/>
    <property type="evidence" value="ECO:0007669"/>
    <property type="project" value="TreeGrafter"/>
</dbReference>
<dbReference type="EMBL" id="LATX01002399">
    <property type="protein sequence ID" value="KTB30061.1"/>
    <property type="molecule type" value="Genomic_DNA"/>
</dbReference>
<dbReference type="SMART" id="SM00401">
    <property type="entry name" value="ZnF_GATA"/>
    <property type="match status" value="4"/>
</dbReference>